<gene>
    <name evidence="1" type="ORF">SAMN05421783_1499</name>
</gene>
<dbReference type="Proteomes" id="UP000198816">
    <property type="component" value="Unassembled WGS sequence"/>
</dbReference>
<dbReference type="RefSeq" id="WP_093038453.1">
    <property type="nucleotide sequence ID" value="NZ_FNNZ01000049.1"/>
</dbReference>
<keyword evidence="2" id="KW-1185">Reference proteome</keyword>
<reference evidence="2" key="1">
    <citation type="submission" date="2016-10" db="EMBL/GenBank/DDBJ databases">
        <authorList>
            <person name="Varghese N."/>
            <person name="Submissions S."/>
        </authorList>
    </citation>
    <scope>NUCLEOTIDE SEQUENCE [LARGE SCALE GENOMIC DNA]</scope>
    <source>
        <strain evidence="2">DSM 217</strain>
    </source>
</reference>
<proteinExistence type="predicted"/>
<dbReference type="AlphaFoldDB" id="A0A1H3DGM7"/>
<accession>A0A1H3DGM7</accession>
<name>A0A1H3DGM7_THIRO</name>
<evidence type="ECO:0000313" key="1">
    <source>
        <dbReference type="EMBL" id="SDX65642.1"/>
    </source>
</evidence>
<evidence type="ECO:0000313" key="2">
    <source>
        <dbReference type="Proteomes" id="UP000198816"/>
    </source>
</evidence>
<organism evidence="1 2">
    <name type="scientific">Thiocapsa roseopersicina</name>
    <dbReference type="NCBI Taxonomy" id="1058"/>
    <lineage>
        <taxon>Bacteria</taxon>
        <taxon>Pseudomonadati</taxon>
        <taxon>Pseudomonadota</taxon>
        <taxon>Gammaproteobacteria</taxon>
        <taxon>Chromatiales</taxon>
        <taxon>Chromatiaceae</taxon>
        <taxon>Thiocapsa</taxon>
    </lineage>
</organism>
<protein>
    <submittedName>
        <fullName evidence="1">Uncharacterized protein</fullName>
    </submittedName>
</protein>
<dbReference type="OrthoDB" id="5770470at2"/>
<dbReference type="STRING" id="1058.SAMN05421783_1499"/>
<sequence length="180" mass="20045">MTVSKKRISEKDALAIVAELGEIVRSTRSERLLDAFGALAALDAYRIERRAREVIDGLDPDLLDDGGMGAAGLLHQARMETFRTSLFECLEEKCPDIEPSVPHDIPTWIEANAPLATSANIRILETALPADDPQAHRSLIEFHRLLDPSQCEAEQICVLLEVWSDIETRIRARFALSEPD</sequence>
<dbReference type="EMBL" id="FNNZ01000049">
    <property type="protein sequence ID" value="SDX65642.1"/>
    <property type="molecule type" value="Genomic_DNA"/>
</dbReference>